<keyword evidence="3" id="KW-1185">Reference proteome</keyword>
<evidence type="ECO:0000259" key="1">
    <source>
        <dbReference type="Pfam" id="PF00144"/>
    </source>
</evidence>
<sequence length="464" mass="49099">MSQEKLSEFVKAHATELGVPGVAVGVLLDGQEIYASHGVTSLGNPLPVDEKTLFPLASVSKTFTATALMRLVAEGKVDLDAPVRAYVPELKLADEEAAARITVLNLLNHTAGLDWNLIDDGVGDRSLAGLVAKLPQLPLIAPPGARASYSQAGYNLAGRIIEKITGLPFEQAMASLVLEPVGLADTVYGLSEVMVRKFAVGHNRGDDGELRAARPWGAFKEGARGDNPGGGLASSVSDLLRWARFQLGDGEGVLPASALRRMRERTIGLRASTLGDGFGICWFLHDLDGLHGIGHGGSGNGQFAELLIVPERDFAVVSLANAGPDGYPFNQSVVQWALEHFLGIVEKPAEPVPYDRGQAQQVVGRYEIDAMNLDIATEGTRLTLAVGIKPEIRAASDEEMPPDYPAAAIGFLPGDGDGDGDGDEYIVTEGGLRGQRGYFSRDVNGVITGVDLAGRLFSRVSDPS</sequence>
<reference evidence="2 3" key="1">
    <citation type="submission" date="2021-01" db="EMBL/GenBank/DDBJ databases">
        <title>WGS of actinomycetes isolated from Thailand.</title>
        <authorList>
            <person name="Thawai C."/>
        </authorList>
    </citation>
    <scope>NUCLEOTIDE SEQUENCE [LARGE SCALE GENOMIC DNA]</scope>
    <source>
        <strain evidence="2 3">CA3R110</strain>
    </source>
</reference>
<dbReference type="Pfam" id="PF00144">
    <property type="entry name" value="Beta-lactamase"/>
    <property type="match status" value="1"/>
</dbReference>
<evidence type="ECO:0000313" key="2">
    <source>
        <dbReference type="EMBL" id="MBL1119344.1"/>
    </source>
</evidence>
<dbReference type="PANTHER" id="PTHR43283">
    <property type="entry name" value="BETA-LACTAMASE-RELATED"/>
    <property type="match status" value="1"/>
</dbReference>
<dbReference type="SUPFAM" id="SSF56601">
    <property type="entry name" value="beta-lactamase/transpeptidase-like"/>
    <property type="match status" value="1"/>
</dbReference>
<dbReference type="EMBL" id="JAERRG010000030">
    <property type="protein sequence ID" value="MBL1119344.1"/>
    <property type="molecule type" value="Genomic_DNA"/>
</dbReference>
<proteinExistence type="predicted"/>
<protein>
    <submittedName>
        <fullName evidence="2">Beta-lactamase family protein</fullName>
    </submittedName>
</protein>
<dbReference type="RefSeq" id="WP_201857119.1">
    <property type="nucleotide sequence ID" value="NZ_JAERRG010000030.1"/>
</dbReference>
<organism evidence="2 3">
    <name type="scientific">Streptomyces endocoffeicus</name>
    <dbReference type="NCBI Taxonomy" id="2898945"/>
    <lineage>
        <taxon>Bacteria</taxon>
        <taxon>Bacillati</taxon>
        <taxon>Actinomycetota</taxon>
        <taxon>Actinomycetes</taxon>
        <taxon>Kitasatosporales</taxon>
        <taxon>Streptomycetaceae</taxon>
        <taxon>Streptomyces</taxon>
    </lineage>
</organism>
<dbReference type="InterPro" id="IPR012338">
    <property type="entry name" value="Beta-lactam/transpept-like"/>
</dbReference>
<accession>A0ABS1Q3U5</accession>
<name>A0ABS1Q3U5_9ACTN</name>
<feature type="domain" description="Beta-lactamase-related" evidence="1">
    <location>
        <begin position="8"/>
        <end position="324"/>
    </location>
</feature>
<gene>
    <name evidence="2" type="ORF">JK364_44345</name>
</gene>
<dbReference type="Gene3D" id="3.40.710.10">
    <property type="entry name" value="DD-peptidase/beta-lactamase superfamily"/>
    <property type="match status" value="1"/>
</dbReference>
<dbReference type="InterPro" id="IPR050789">
    <property type="entry name" value="Diverse_Enzym_Activities"/>
</dbReference>
<dbReference type="InterPro" id="IPR001466">
    <property type="entry name" value="Beta-lactam-related"/>
</dbReference>
<comment type="caution">
    <text evidence="2">The sequence shown here is derived from an EMBL/GenBank/DDBJ whole genome shotgun (WGS) entry which is preliminary data.</text>
</comment>
<dbReference type="PANTHER" id="PTHR43283:SF3">
    <property type="entry name" value="BETA-LACTAMASE FAMILY PROTEIN (AFU_ORTHOLOGUE AFUA_5G07500)"/>
    <property type="match status" value="1"/>
</dbReference>
<dbReference type="Proteomes" id="UP000621510">
    <property type="component" value="Unassembled WGS sequence"/>
</dbReference>
<evidence type="ECO:0000313" key="3">
    <source>
        <dbReference type="Proteomes" id="UP000621510"/>
    </source>
</evidence>